<evidence type="ECO:0000313" key="2">
    <source>
        <dbReference type="EMBL" id="VVB03997.1"/>
    </source>
</evidence>
<proteinExistence type="predicted"/>
<gene>
    <name evidence="2" type="ORF">ANE_LOCUS14441</name>
</gene>
<dbReference type="OrthoDB" id="1048459at2759"/>
<dbReference type="AlphaFoldDB" id="A0A565BRK2"/>
<evidence type="ECO:0000259" key="1">
    <source>
        <dbReference type="Pfam" id="PF04510"/>
    </source>
</evidence>
<dbReference type="PANTHER" id="PTHR31861">
    <property type="entry name" value="OS10G0507500 PROTEIN"/>
    <property type="match status" value="1"/>
</dbReference>
<organism evidence="2 3">
    <name type="scientific">Arabis nemorensis</name>
    <dbReference type="NCBI Taxonomy" id="586526"/>
    <lineage>
        <taxon>Eukaryota</taxon>
        <taxon>Viridiplantae</taxon>
        <taxon>Streptophyta</taxon>
        <taxon>Embryophyta</taxon>
        <taxon>Tracheophyta</taxon>
        <taxon>Spermatophyta</taxon>
        <taxon>Magnoliopsida</taxon>
        <taxon>eudicotyledons</taxon>
        <taxon>Gunneridae</taxon>
        <taxon>Pentapetalae</taxon>
        <taxon>rosids</taxon>
        <taxon>malvids</taxon>
        <taxon>Brassicales</taxon>
        <taxon>Brassicaceae</taxon>
        <taxon>Arabideae</taxon>
        <taxon>Arabis</taxon>
    </lineage>
</organism>
<sequence>MTEEDEDSMAESSTLMSKAKELDYVLEQLFSETEEQQTAKAIYDSWFINDPILLTQMLLKVYQSSSSRDVIRFRSIYLLSETLTGLRTRGFELSPLALEEIKPLVISCLRSPKAKESDSKILRIIVSFVAYNNVANGGWDWDELSDCILSVADTDPLRAFNVFLGLPPRVDTGFIRRFLSKIIEKAELFVMSNFELDREEDWILASETLVKLGIQVLNSGTRRKILEIVLKSVDELVRKKRMLESSLTRRLQELGKFLAQDSKLCVYNDQESAFVSKLGAELANRGLKFCPFLVESEVIKDHGRQWYKFLSSLSPLEIFGMVKELEGSALEVAMRRLNVLLTLNTLKKALIDISVIRKLQPLLISCLKKEGIPENTFKILSEVVNHVAMEIFNVQEDEWMELRDYITSYCQTEFSRGCYIFTCLTMALDDQHFVIPVIENLLPEIRTRLDPQRGLLVDNICWVLAFKGAFCLMIQMTEITSHTETVREIENMMIESVRKLVVRRMEVGLVRRAFRDLDRIVDEQLNWYSINEFTLVTRLLQRLLAIEGMRTGSKTVLDRIMGTLFLVEIKITGL</sequence>
<accession>A0A565BRK2</accession>
<name>A0A565BRK2_9BRAS</name>
<dbReference type="EMBL" id="CABITT030000005">
    <property type="protein sequence ID" value="VVB03997.1"/>
    <property type="molecule type" value="Genomic_DNA"/>
</dbReference>
<dbReference type="Proteomes" id="UP000489600">
    <property type="component" value="Unassembled WGS sequence"/>
</dbReference>
<keyword evidence="3" id="KW-1185">Reference proteome</keyword>
<dbReference type="InterPro" id="IPR007598">
    <property type="entry name" value="DUF577"/>
</dbReference>
<dbReference type="PANTHER" id="PTHR31861:SF21">
    <property type="entry name" value="DUF577 DOMAIN-CONTAINING PROTEIN-RELATED"/>
    <property type="match status" value="1"/>
</dbReference>
<feature type="domain" description="DUF577" evidence="1">
    <location>
        <begin position="98"/>
        <end position="268"/>
    </location>
</feature>
<comment type="caution">
    <text evidence="2">The sequence shown here is derived from an EMBL/GenBank/DDBJ whole genome shotgun (WGS) entry which is preliminary data.</text>
</comment>
<reference evidence="2" key="1">
    <citation type="submission" date="2019-07" db="EMBL/GenBank/DDBJ databases">
        <authorList>
            <person name="Dittberner H."/>
        </authorList>
    </citation>
    <scope>NUCLEOTIDE SEQUENCE [LARGE SCALE GENOMIC DNA]</scope>
</reference>
<protein>
    <recommendedName>
        <fullName evidence="1">DUF577 domain-containing protein</fullName>
    </recommendedName>
</protein>
<dbReference type="Pfam" id="PF04510">
    <property type="entry name" value="DUF577"/>
    <property type="match status" value="2"/>
</dbReference>
<evidence type="ECO:0000313" key="3">
    <source>
        <dbReference type="Proteomes" id="UP000489600"/>
    </source>
</evidence>
<feature type="domain" description="DUF577" evidence="1">
    <location>
        <begin position="356"/>
        <end position="530"/>
    </location>
</feature>